<evidence type="ECO:0000256" key="3">
    <source>
        <dbReference type="ARBA" id="ARBA00023163"/>
    </source>
</evidence>
<dbReference type="PANTHER" id="PTHR30055">
    <property type="entry name" value="HTH-TYPE TRANSCRIPTIONAL REGULATOR RUTR"/>
    <property type="match status" value="1"/>
</dbReference>
<evidence type="ECO:0000256" key="1">
    <source>
        <dbReference type="ARBA" id="ARBA00023015"/>
    </source>
</evidence>
<accession>A0ABU8T7R1</accession>
<feature type="DNA-binding region" description="H-T-H motif" evidence="4">
    <location>
        <begin position="41"/>
        <end position="60"/>
    </location>
</feature>
<proteinExistence type="predicted"/>
<dbReference type="PROSITE" id="PS50977">
    <property type="entry name" value="HTH_TETR_2"/>
    <property type="match status" value="1"/>
</dbReference>
<dbReference type="InterPro" id="IPR050109">
    <property type="entry name" value="HTH-type_TetR-like_transc_reg"/>
</dbReference>
<sequence>MVDGSPQRRSRTGRLAPGEARRLLVDSARELFARHGYTRTSTKAIAHRAGVAEVLLFRHFGGKALLFRTAVHEPLVETLQDYVRAWEAGEHGPPVARAFVAALFDSLVLSRGAVVALSVAQVHTDVVRVVLEAEDDALTEVLRRLEYVFLQEAAERGLVGLNPPLSVRGTVGMLVATAVTWEWLRRDDEGPQGCAASDARDRMVAEFEQLMLHGIWHRQADDG</sequence>
<keyword evidence="2 4" id="KW-0238">DNA-binding</keyword>
<dbReference type="PRINTS" id="PR00455">
    <property type="entry name" value="HTHTETR"/>
</dbReference>
<feature type="domain" description="HTH tetR-type" evidence="5">
    <location>
        <begin position="18"/>
        <end position="78"/>
    </location>
</feature>
<name>A0ABU8T7R1_9PSEU</name>
<dbReference type="InterPro" id="IPR001647">
    <property type="entry name" value="HTH_TetR"/>
</dbReference>
<dbReference type="SUPFAM" id="SSF46689">
    <property type="entry name" value="Homeodomain-like"/>
    <property type="match status" value="1"/>
</dbReference>
<reference evidence="6 7" key="1">
    <citation type="submission" date="2024-03" db="EMBL/GenBank/DDBJ databases">
        <title>Draft genome sequence of Pseudonocardia sp. DW16-2.</title>
        <authorList>
            <person name="Duangmal K."/>
        </authorList>
    </citation>
    <scope>NUCLEOTIDE SEQUENCE [LARGE SCALE GENOMIC DNA]</scope>
    <source>
        <strain evidence="6 7">DW16-2</strain>
    </source>
</reference>
<dbReference type="EMBL" id="JBBJUP010000007">
    <property type="protein sequence ID" value="MEJ8279425.1"/>
    <property type="molecule type" value="Genomic_DNA"/>
</dbReference>
<dbReference type="Proteomes" id="UP001364211">
    <property type="component" value="Unassembled WGS sequence"/>
</dbReference>
<comment type="caution">
    <text evidence="6">The sequence shown here is derived from an EMBL/GenBank/DDBJ whole genome shotgun (WGS) entry which is preliminary data.</text>
</comment>
<evidence type="ECO:0000313" key="6">
    <source>
        <dbReference type="EMBL" id="MEJ8279425.1"/>
    </source>
</evidence>
<organism evidence="6 7">
    <name type="scientific">Pseudonocardia spirodelae</name>
    <dbReference type="NCBI Taxonomy" id="3133431"/>
    <lineage>
        <taxon>Bacteria</taxon>
        <taxon>Bacillati</taxon>
        <taxon>Actinomycetota</taxon>
        <taxon>Actinomycetes</taxon>
        <taxon>Pseudonocardiales</taxon>
        <taxon>Pseudonocardiaceae</taxon>
        <taxon>Pseudonocardia</taxon>
    </lineage>
</organism>
<keyword evidence="3" id="KW-0804">Transcription</keyword>
<dbReference type="PANTHER" id="PTHR30055:SF234">
    <property type="entry name" value="HTH-TYPE TRANSCRIPTIONAL REGULATOR BETI"/>
    <property type="match status" value="1"/>
</dbReference>
<dbReference type="Gene3D" id="1.10.357.10">
    <property type="entry name" value="Tetracycline Repressor, domain 2"/>
    <property type="match status" value="1"/>
</dbReference>
<evidence type="ECO:0000256" key="2">
    <source>
        <dbReference type="ARBA" id="ARBA00023125"/>
    </source>
</evidence>
<keyword evidence="7" id="KW-1185">Reference proteome</keyword>
<dbReference type="InterPro" id="IPR009057">
    <property type="entry name" value="Homeodomain-like_sf"/>
</dbReference>
<dbReference type="Pfam" id="PF00440">
    <property type="entry name" value="TetR_N"/>
    <property type="match status" value="1"/>
</dbReference>
<keyword evidence="1" id="KW-0805">Transcription regulation</keyword>
<gene>
    <name evidence="6" type="ORF">WJX68_10830</name>
</gene>
<dbReference type="RefSeq" id="WP_340289015.1">
    <property type="nucleotide sequence ID" value="NZ_JBBJUP010000007.1"/>
</dbReference>
<evidence type="ECO:0000256" key="4">
    <source>
        <dbReference type="PROSITE-ProRule" id="PRU00335"/>
    </source>
</evidence>
<evidence type="ECO:0000259" key="5">
    <source>
        <dbReference type="PROSITE" id="PS50977"/>
    </source>
</evidence>
<protein>
    <submittedName>
        <fullName evidence="6">Helix-turn-helix domain-containing protein</fullName>
    </submittedName>
</protein>
<evidence type="ECO:0000313" key="7">
    <source>
        <dbReference type="Proteomes" id="UP001364211"/>
    </source>
</evidence>